<dbReference type="NCBIfam" id="TIGR00254">
    <property type="entry name" value="GGDEF"/>
    <property type="match status" value="1"/>
</dbReference>
<dbReference type="EMBL" id="JBHRSW010000009">
    <property type="protein sequence ID" value="MFC3121342.1"/>
    <property type="molecule type" value="Genomic_DNA"/>
</dbReference>
<dbReference type="CDD" id="cd01949">
    <property type="entry name" value="GGDEF"/>
    <property type="match status" value="1"/>
</dbReference>
<evidence type="ECO:0000256" key="2">
    <source>
        <dbReference type="ARBA" id="ARBA00034247"/>
    </source>
</evidence>
<organism evidence="5 6">
    <name type="scientific">Agaribacter flavus</name>
    <dbReference type="NCBI Taxonomy" id="1902781"/>
    <lineage>
        <taxon>Bacteria</taxon>
        <taxon>Pseudomonadati</taxon>
        <taxon>Pseudomonadota</taxon>
        <taxon>Gammaproteobacteria</taxon>
        <taxon>Alteromonadales</taxon>
        <taxon>Alteromonadaceae</taxon>
        <taxon>Agaribacter</taxon>
    </lineage>
</organism>
<name>A0ABV7FR61_9ALTE</name>
<dbReference type="Proteomes" id="UP001595478">
    <property type="component" value="Unassembled WGS sequence"/>
</dbReference>
<dbReference type="InterPro" id="IPR029787">
    <property type="entry name" value="Nucleotide_cyclase"/>
</dbReference>
<dbReference type="SUPFAM" id="SSF55073">
    <property type="entry name" value="Nucleotide cyclase"/>
    <property type="match status" value="1"/>
</dbReference>
<keyword evidence="3" id="KW-1133">Transmembrane helix</keyword>
<evidence type="ECO:0000259" key="4">
    <source>
        <dbReference type="PROSITE" id="PS50887"/>
    </source>
</evidence>
<dbReference type="EC" id="2.7.7.65" evidence="1"/>
<evidence type="ECO:0000256" key="1">
    <source>
        <dbReference type="ARBA" id="ARBA00012528"/>
    </source>
</evidence>
<dbReference type="PANTHER" id="PTHR45138:SF9">
    <property type="entry name" value="DIGUANYLATE CYCLASE DGCM-RELATED"/>
    <property type="match status" value="1"/>
</dbReference>
<keyword evidence="3" id="KW-0812">Transmembrane</keyword>
<dbReference type="RefSeq" id="WP_376919479.1">
    <property type="nucleotide sequence ID" value="NZ_JBHRSW010000009.1"/>
</dbReference>
<comment type="catalytic activity">
    <reaction evidence="2">
        <text>2 GTP = 3',3'-c-di-GMP + 2 diphosphate</text>
        <dbReference type="Rhea" id="RHEA:24898"/>
        <dbReference type="ChEBI" id="CHEBI:33019"/>
        <dbReference type="ChEBI" id="CHEBI:37565"/>
        <dbReference type="ChEBI" id="CHEBI:58805"/>
        <dbReference type="EC" id="2.7.7.65"/>
    </reaction>
</comment>
<dbReference type="PANTHER" id="PTHR45138">
    <property type="entry name" value="REGULATORY COMPONENTS OF SENSORY TRANSDUCTION SYSTEM"/>
    <property type="match status" value="1"/>
</dbReference>
<dbReference type="InterPro" id="IPR050469">
    <property type="entry name" value="Diguanylate_Cyclase"/>
</dbReference>
<dbReference type="InterPro" id="IPR000160">
    <property type="entry name" value="GGDEF_dom"/>
</dbReference>
<dbReference type="InterPro" id="IPR043128">
    <property type="entry name" value="Rev_trsase/Diguanyl_cyclase"/>
</dbReference>
<evidence type="ECO:0000313" key="6">
    <source>
        <dbReference type="Proteomes" id="UP001595478"/>
    </source>
</evidence>
<dbReference type="SMART" id="SM00267">
    <property type="entry name" value="GGDEF"/>
    <property type="match status" value="1"/>
</dbReference>
<reference evidence="6" key="1">
    <citation type="journal article" date="2019" name="Int. J. Syst. Evol. Microbiol.">
        <title>The Global Catalogue of Microorganisms (GCM) 10K type strain sequencing project: providing services to taxonomists for standard genome sequencing and annotation.</title>
        <authorList>
            <consortium name="The Broad Institute Genomics Platform"/>
            <consortium name="The Broad Institute Genome Sequencing Center for Infectious Disease"/>
            <person name="Wu L."/>
            <person name="Ma J."/>
        </authorList>
    </citation>
    <scope>NUCLEOTIDE SEQUENCE [LARGE SCALE GENOMIC DNA]</scope>
    <source>
        <strain evidence="6">KCTC 52473</strain>
    </source>
</reference>
<dbReference type="Gene3D" id="3.30.70.270">
    <property type="match status" value="1"/>
</dbReference>
<dbReference type="Pfam" id="PF00990">
    <property type="entry name" value="GGDEF"/>
    <property type="match status" value="1"/>
</dbReference>
<comment type="caution">
    <text evidence="5">The sequence shown here is derived from an EMBL/GenBank/DDBJ whole genome shotgun (WGS) entry which is preliminary data.</text>
</comment>
<accession>A0ABV7FR61</accession>
<keyword evidence="6" id="KW-1185">Reference proteome</keyword>
<keyword evidence="3" id="KW-0472">Membrane</keyword>
<evidence type="ECO:0000256" key="3">
    <source>
        <dbReference type="SAM" id="Phobius"/>
    </source>
</evidence>
<dbReference type="PROSITE" id="PS50887">
    <property type="entry name" value="GGDEF"/>
    <property type="match status" value="1"/>
</dbReference>
<feature type="transmembrane region" description="Helical" evidence="3">
    <location>
        <begin position="212"/>
        <end position="233"/>
    </location>
</feature>
<sequence length="416" mass="46788">MSILLVACYDYLPKKQLNIETISPSRVYANTDAREGGDTEFEWIDQQENAWLCRVNGDTPYPFCSLTILLSPKDTLDSVDLSNFDDISINLDYSGDSNYIRFFIRNSFQHDKKPESSEQDSQVIQKLEGAKFNFVNIETHKFYSPVSISSADLRVADWWIEQFDVKPIDTKPDISDALAIGIDVPFPFPKGEHAFSLHSISMTGKYLSKETLYLLISVLLGLALISEMLFHYINLRLNVNTKSVQISKLNRENKLFKELAHKDNLSGAYNRQGLERVLVELNNKQQLDDFAIVIIDIDNFKQVNDTYGHVCGDGVICATVNVIKDTIRNDDVVARWGGEEFVILLRCDSQSNLSKFCQKLSTAIKAPPYPELPISGITASGGAAMLKEHATFDAAFEHADTLLYKAKNNGKDTIVC</sequence>
<gene>
    <name evidence="5" type="ORF">ACFOHL_06895</name>
</gene>
<feature type="domain" description="GGDEF" evidence="4">
    <location>
        <begin position="288"/>
        <end position="416"/>
    </location>
</feature>
<proteinExistence type="predicted"/>
<evidence type="ECO:0000313" key="5">
    <source>
        <dbReference type="EMBL" id="MFC3121342.1"/>
    </source>
</evidence>
<protein>
    <recommendedName>
        <fullName evidence="1">diguanylate cyclase</fullName>
        <ecNumber evidence="1">2.7.7.65</ecNumber>
    </recommendedName>
</protein>